<dbReference type="InterPro" id="IPR018067">
    <property type="entry name" value="PP2A_PR55_CS"/>
</dbReference>
<dbReference type="OrthoDB" id="6274823at2759"/>
<dbReference type="GO" id="GO:0000159">
    <property type="term" value="C:protein phosphatase type 2A complex"/>
    <property type="evidence" value="ECO:0007669"/>
    <property type="project" value="InterPro"/>
</dbReference>
<evidence type="ECO:0008006" key="7">
    <source>
        <dbReference type="Google" id="ProtNLM"/>
    </source>
</evidence>
<dbReference type="InterPro" id="IPR036322">
    <property type="entry name" value="WD40_repeat_dom_sf"/>
</dbReference>
<reference evidence="5 6" key="1">
    <citation type="journal article" date="2019" name="Genome Biol. Evol.">
        <title>The Rhododendron genome and chromosomal organization provide insight into shared whole-genome duplications across the heath family (Ericaceae).</title>
        <authorList>
            <person name="Soza V.L."/>
            <person name="Lindsley D."/>
            <person name="Waalkes A."/>
            <person name="Ramage E."/>
            <person name="Patwardhan R.P."/>
            <person name="Burton J.N."/>
            <person name="Adey A."/>
            <person name="Kumar A."/>
            <person name="Qiu R."/>
            <person name="Shendure J."/>
            <person name="Hall B."/>
        </authorList>
    </citation>
    <scope>NUCLEOTIDE SEQUENCE [LARGE SCALE GENOMIC DNA]</scope>
    <source>
        <strain evidence="5">RSF 1966-606</strain>
    </source>
</reference>
<evidence type="ECO:0000256" key="3">
    <source>
        <dbReference type="ARBA" id="ARBA00022737"/>
    </source>
</evidence>
<dbReference type="Gene3D" id="2.130.10.10">
    <property type="entry name" value="YVTN repeat-like/Quinoprotein amine dehydrogenase"/>
    <property type="match status" value="1"/>
</dbReference>
<organism evidence="5 6">
    <name type="scientific">Rhododendron williamsianum</name>
    <dbReference type="NCBI Taxonomy" id="262921"/>
    <lineage>
        <taxon>Eukaryota</taxon>
        <taxon>Viridiplantae</taxon>
        <taxon>Streptophyta</taxon>
        <taxon>Embryophyta</taxon>
        <taxon>Tracheophyta</taxon>
        <taxon>Spermatophyta</taxon>
        <taxon>Magnoliopsida</taxon>
        <taxon>eudicotyledons</taxon>
        <taxon>Gunneridae</taxon>
        <taxon>Pentapetalae</taxon>
        <taxon>asterids</taxon>
        <taxon>Ericales</taxon>
        <taxon>Ericaceae</taxon>
        <taxon>Ericoideae</taxon>
        <taxon>Rhodoreae</taxon>
        <taxon>Rhododendron</taxon>
    </lineage>
</organism>
<dbReference type="InterPro" id="IPR015943">
    <property type="entry name" value="WD40/YVTN_repeat-like_dom_sf"/>
</dbReference>
<evidence type="ECO:0000256" key="4">
    <source>
        <dbReference type="SAM" id="MobiDB-lite"/>
    </source>
</evidence>
<dbReference type="PRINTS" id="PR00600">
    <property type="entry name" value="PP2APR55"/>
</dbReference>
<keyword evidence="2" id="KW-0853">WD repeat</keyword>
<evidence type="ECO:0000256" key="1">
    <source>
        <dbReference type="ARBA" id="ARBA00008259"/>
    </source>
</evidence>
<accession>A0A6A4MSY6</accession>
<evidence type="ECO:0000313" key="5">
    <source>
        <dbReference type="EMBL" id="KAE9467898.1"/>
    </source>
</evidence>
<comment type="similarity">
    <text evidence="1">Belongs to the phosphatase 2A regulatory subunit B family.</text>
</comment>
<dbReference type="GO" id="GO:0019888">
    <property type="term" value="F:protein phosphatase regulator activity"/>
    <property type="evidence" value="ECO:0007669"/>
    <property type="project" value="InterPro"/>
</dbReference>
<dbReference type="EMBL" id="QEFC01000007">
    <property type="protein sequence ID" value="KAE9467898.1"/>
    <property type="molecule type" value="Genomic_DNA"/>
</dbReference>
<dbReference type="PANTHER" id="PTHR11871">
    <property type="entry name" value="PROTEIN PHOSPHATASE PP2A REGULATORY SUBUNIT B"/>
    <property type="match status" value="1"/>
</dbReference>
<dbReference type="FunFam" id="2.130.10.10:FF:000609">
    <property type="entry name" value="Serine/threonine-protein phosphatase 2A 55 kDa regulatory subunit B"/>
    <property type="match status" value="1"/>
</dbReference>
<dbReference type="PROSITE" id="PS01024">
    <property type="entry name" value="PR55_1"/>
    <property type="match status" value="1"/>
</dbReference>
<protein>
    <recommendedName>
        <fullName evidence="7">Serine/threonine-protein phosphatase 2A 55 kDa regulatory subunit B</fullName>
    </recommendedName>
</protein>
<comment type="caution">
    <text evidence="5">The sequence shown here is derived from an EMBL/GenBank/DDBJ whole genome shotgun (WGS) entry which is preliminary data.</text>
</comment>
<feature type="region of interest" description="Disordered" evidence="4">
    <location>
        <begin position="1"/>
        <end position="34"/>
    </location>
</feature>
<keyword evidence="3" id="KW-0677">Repeat</keyword>
<dbReference type="InterPro" id="IPR000009">
    <property type="entry name" value="PP2A_PR55"/>
</dbReference>
<gene>
    <name evidence="5" type="ORF">C3L33_00188</name>
</gene>
<feature type="non-terminal residue" evidence="5">
    <location>
        <position position="1"/>
    </location>
</feature>
<evidence type="ECO:0000313" key="6">
    <source>
        <dbReference type="Proteomes" id="UP000428333"/>
    </source>
</evidence>
<keyword evidence="6" id="KW-1185">Reference proteome</keyword>
<dbReference type="SUPFAM" id="SSF50978">
    <property type="entry name" value="WD40 repeat-like"/>
    <property type="match status" value="1"/>
</dbReference>
<dbReference type="Proteomes" id="UP000428333">
    <property type="component" value="Linkage Group LG01"/>
</dbReference>
<sequence>MNGGDGGEEVAGAAGARRRRSSGNSPRFSARGRPARKFKKDALYEYPTRPSGPVDLYGKETVMHELMLMRVLEVTLQVLSILVLDGGRIDWVLIWTNMGLLDKEAKLQVGLPADPSWITEVRITQSGIPNLFALNDAFNFAVDIISAIEFDKTGDHLATGDRGGRVVLFERTDRKEDGGNRRDLERTDYPISRHPEFRYKTEFQSHEPEFDYLKSLEIEEKINKIRWCQTANGALFLLSTNDKTIKFWKVQEKKVKKISEMNVDPSKAVGNGCVPSSSVSSTTRPYTANGGYPDESYNYLSNDLSFPPGGSQSLRLPMVTSHETSLVAR</sequence>
<dbReference type="AlphaFoldDB" id="A0A6A4MSY6"/>
<proteinExistence type="inferred from homology"/>
<name>A0A6A4MSY6_9ERIC</name>
<evidence type="ECO:0000256" key="2">
    <source>
        <dbReference type="ARBA" id="ARBA00022574"/>
    </source>
</evidence>